<feature type="transmembrane region" description="Helical" evidence="6">
    <location>
        <begin position="482"/>
        <end position="499"/>
    </location>
</feature>
<evidence type="ECO:0000256" key="4">
    <source>
        <dbReference type="ARBA" id="ARBA00022989"/>
    </source>
</evidence>
<dbReference type="Proteomes" id="UP001324427">
    <property type="component" value="Unassembled WGS sequence"/>
</dbReference>
<feature type="transmembrane region" description="Helical" evidence="6">
    <location>
        <begin position="392"/>
        <end position="415"/>
    </location>
</feature>
<dbReference type="GO" id="GO:0008374">
    <property type="term" value="F:O-acyltransferase activity"/>
    <property type="evidence" value="ECO:0007669"/>
    <property type="project" value="TreeGrafter"/>
</dbReference>
<accession>A0AAV9JBB3</accession>
<feature type="transmembrane region" description="Helical" evidence="6">
    <location>
        <begin position="182"/>
        <end position="200"/>
    </location>
</feature>
<evidence type="ECO:0000256" key="5">
    <source>
        <dbReference type="ARBA" id="ARBA00023136"/>
    </source>
</evidence>
<dbReference type="GO" id="GO:0016020">
    <property type="term" value="C:membrane"/>
    <property type="evidence" value="ECO:0007669"/>
    <property type="project" value="UniProtKB-SubCell"/>
</dbReference>
<dbReference type="InterPro" id="IPR004299">
    <property type="entry name" value="MBOAT_fam"/>
</dbReference>
<gene>
    <name evidence="7" type="ORF">LTR36_006857</name>
</gene>
<reference evidence="7 8" key="1">
    <citation type="submission" date="2021-11" db="EMBL/GenBank/DDBJ databases">
        <title>Black yeast isolated from Biological Soil Crust.</title>
        <authorList>
            <person name="Kurbessoian T."/>
        </authorList>
    </citation>
    <scope>NUCLEOTIDE SEQUENCE [LARGE SCALE GENOMIC DNA]</scope>
    <source>
        <strain evidence="7 8">CCFEE 5522</strain>
    </source>
</reference>
<feature type="transmembrane region" description="Helical" evidence="6">
    <location>
        <begin position="505"/>
        <end position="524"/>
    </location>
</feature>
<feature type="transmembrane region" description="Helical" evidence="6">
    <location>
        <begin position="146"/>
        <end position="170"/>
    </location>
</feature>
<keyword evidence="4 6" id="KW-1133">Transmembrane helix</keyword>
<feature type="transmembrane region" description="Helical" evidence="6">
    <location>
        <begin position="536"/>
        <end position="561"/>
    </location>
</feature>
<evidence type="ECO:0000313" key="7">
    <source>
        <dbReference type="EMBL" id="KAK4542400.1"/>
    </source>
</evidence>
<keyword evidence="8" id="KW-1185">Reference proteome</keyword>
<proteinExistence type="inferred from homology"/>
<evidence type="ECO:0000256" key="6">
    <source>
        <dbReference type="SAM" id="Phobius"/>
    </source>
</evidence>
<dbReference type="GO" id="GO:0005783">
    <property type="term" value="C:endoplasmic reticulum"/>
    <property type="evidence" value="ECO:0007669"/>
    <property type="project" value="TreeGrafter"/>
</dbReference>
<comment type="subcellular location">
    <subcellularLocation>
        <location evidence="1">Membrane</location>
        <topology evidence="1">Multi-pass membrane protein</topology>
    </subcellularLocation>
</comment>
<feature type="transmembrane region" description="Helical" evidence="6">
    <location>
        <begin position="320"/>
        <end position="339"/>
    </location>
</feature>
<dbReference type="GO" id="GO:0006506">
    <property type="term" value="P:GPI anchor biosynthetic process"/>
    <property type="evidence" value="ECO:0007669"/>
    <property type="project" value="TreeGrafter"/>
</dbReference>
<evidence type="ECO:0000313" key="8">
    <source>
        <dbReference type="Proteomes" id="UP001324427"/>
    </source>
</evidence>
<sequence length="613" mass="70457">MKLDLTNLFNVETLDARFDPKTGEPLATAQPSKWKTPEYYLYYAVFLTIPPLMTWCVYDVSQSHNSNYKDFERLLSKGWIPGRKVDNSDAQYRSFRDNIPYMALVLMIHPLLRRLYESVVASSTQERQSEANATEARLQGRVTFDLAFAAIFLTALHGISAVKIFTILWINYKIATALPKQYVGVATWIFNIGLLFANELSNGYQFAWIASYLLPPQTTAGGEKLTGDWATRLDSLSGLIPRWHILFNITVLRLIAFNFDYLWSQDRRASSPIEVCLHSVFPHGSIADTLQKKNLDPTNLSERDRTEIGAKPSDFTFRNYVAYILYSPLYLVGPIINFNDYIAQSRHPLPTTTRSRLIPYALRFAFCLLFMEVALHYLYIVAISKSNPDWSIYSPFQLSMLGYFNLHIIWLKLLLPWRFFRLWSLLDGVDPPENMVRCISNQPSTVAFWRGHHRSYNRWVLRYIYIPMGGSQASGRHRKARAALNYACVFTFVALWHDINLRLLIWGWLVVLFVLPEVLARMVFPARRWKDSPNQYRWLCGLGVAGNCVMMMTSSLVGFSVGVEGTREWVGSVLGNAGGRVFLVAAWATLFVGAQVMFEWRESERRRGVPVKF</sequence>
<dbReference type="Pfam" id="PF03062">
    <property type="entry name" value="MBOAT"/>
    <property type="match status" value="1"/>
</dbReference>
<comment type="similarity">
    <text evidence="2">Belongs to the membrane-bound acyltransferase family.</text>
</comment>
<feature type="transmembrane region" description="Helical" evidence="6">
    <location>
        <begin position="581"/>
        <end position="598"/>
    </location>
</feature>
<evidence type="ECO:0000256" key="2">
    <source>
        <dbReference type="ARBA" id="ARBA00010323"/>
    </source>
</evidence>
<comment type="caution">
    <text evidence="7">The sequence shown here is derived from an EMBL/GenBank/DDBJ whole genome shotgun (WGS) entry which is preliminary data.</text>
</comment>
<dbReference type="EMBL" id="JAVFHQ010000042">
    <property type="protein sequence ID" value="KAK4542400.1"/>
    <property type="molecule type" value="Genomic_DNA"/>
</dbReference>
<keyword evidence="5 6" id="KW-0472">Membrane</keyword>
<name>A0AAV9JBB3_9PEZI</name>
<evidence type="ECO:0000256" key="1">
    <source>
        <dbReference type="ARBA" id="ARBA00004141"/>
    </source>
</evidence>
<protein>
    <recommendedName>
        <fullName evidence="9">Glycerol uptake protein 1</fullName>
    </recommendedName>
</protein>
<evidence type="ECO:0000256" key="3">
    <source>
        <dbReference type="ARBA" id="ARBA00022692"/>
    </source>
</evidence>
<dbReference type="PANTHER" id="PTHR13285">
    <property type="entry name" value="ACYLTRANSFERASE"/>
    <property type="match status" value="1"/>
</dbReference>
<evidence type="ECO:0008006" key="9">
    <source>
        <dbReference type="Google" id="ProtNLM"/>
    </source>
</evidence>
<feature type="transmembrane region" description="Helical" evidence="6">
    <location>
        <begin position="360"/>
        <end position="380"/>
    </location>
</feature>
<dbReference type="PANTHER" id="PTHR13285:SF18">
    <property type="entry name" value="PROTEIN-CYSTEINE N-PALMITOYLTRANSFERASE RASP"/>
    <property type="match status" value="1"/>
</dbReference>
<feature type="transmembrane region" description="Helical" evidence="6">
    <location>
        <begin position="40"/>
        <end position="58"/>
    </location>
</feature>
<dbReference type="InterPro" id="IPR051085">
    <property type="entry name" value="MB_O-acyltransferase"/>
</dbReference>
<organism evidence="7 8">
    <name type="scientific">Oleoguttula mirabilis</name>
    <dbReference type="NCBI Taxonomy" id="1507867"/>
    <lineage>
        <taxon>Eukaryota</taxon>
        <taxon>Fungi</taxon>
        <taxon>Dikarya</taxon>
        <taxon>Ascomycota</taxon>
        <taxon>Pezizomycotina</taxon>
        <taxon>Dothideomycetes</taxon>
        <taxon>Dothideomycetidae</taxon>
        <taxon>Mycosphaerellales</taxon>
        <taxon>Teratosphaeriaceae</taxon>
        <taxon>Oleoguttula</taxon>
    </lineage>
</organism>
<keyword evidence="3 6" id="KW-0812">Transmembrane</keyword>
<dbReference type="AlphaFoldDB" id="A0AAV9JBB3"/>